<dbReference type="PANTHER" id="PTHR45674:SF4">
    <property type="entry name" value="DNA LIGASE 1"/>
    <property type="match status" value="1"/>
</dbReference>
<dbReference type="Proteomes" id="UP000325743">
    <property type="component" value="Plasmid unnamed1"/>
</dbReference>
<evidence type="ECO:0000313" key="5">
    <source>
        <dbReference type="Proteomes" id="UP000325743"/>
    </source>
</evidence>
<dbReference type="GO" id="GO:0006281">
    <property type="term" value="P:DNA repair"/>
    <property type="evidence" value="ECO:0007669"/>
    <property type="project" value="InterPro"/>
</dbReference>
<dbReference type="AlphaFoldDB" id="A0A5P3VRJ1"/>
<evidence type="ECO:0000259" key="3">
    <source>
        <dbReference type="PROSITE" id="PS50160"/>
    </source>
</evidence>
<dbReference type="RefSeq" id="WP_061959893.1">
    <property type="nucleotide sequence ID" value="NZ_CP032520.1"/>
</dbReference>
<keyword evidence="4" id="KW-0614">Plasmid</keyword>
<dbReference type="PANTHER" id="PTHR45674">
    <property type="entry name" value="DNA LIGASE 1/3 FAMILY MEMBER"/>
    <property type="match status" value="1"/>
</dbReference>
<reference evidence="4 5" key="1">
    <citation type="submission" date="2018-09" db="EMBL/GenBank/DDBJ databases">
        <title>Complete genome sequence of Cupriavidus oxalaticus T2, a bacterium capable of phenol tolerance and degradation.</title>
        <authorList>
            <person name="Yan J."/>
        </authorList>
    </citation>
    <scope>NUCLEOTIDE SEQUENCE [LARGE SCALE GENOMIC DNA]</scope>
    <source>
        <strain evidence="4 5">T2</strain>
        <plasmid evidence="4 5">unnamed1</plasmid>
    </source>
</reference>
<dbReference type="GO" id="GO:0006310">
    <property type="term" value="P:DNA recombination"/>
    <property type="evidence" value="ECO:0007669"/>
    <property type="project" value="InterPro"/>
</dbReference>
<evidence type="ECO:0000313" key="4">
    <source>
        <dbReference type="EMBL" id="QEZ48648.1"/>
    </source>
</evidence>
<protein>
    <recommendedName>
        <fullName evidence="3">ATP-dependent DNA ligase family profile domain-containing protein</fullName>
    </recommendedName>
</protein>
<name>A0A5P3VRJ1_9BURK</name>
<dbReference type="EMBL" id="CP032520">
    <property type="protein sequence ID" value="QEZ48648.1"/>
    <property type="molecule type" value="Genomic_DNA"/>
</dbReference>
<dbReference type="InterPro" id="IPR050191">
    <property type="entry name" value="ATP-dep_DNA_ligase"/>
</dbReference>
<proteinExistence type="inferred from homology"/>
<geneLocation type="plasmid" evidence="4">
    <name>unnamed1</name>
</geneLocation>
<evidence type="ECO:0000256" key="1">
    <source>
        <dbReference type="ARBA" id="ARBA00007572"/>
    </source>
</evidence>
<comment type="similarity">
    <text evidence="1">Belongs to the ATP-dependent DNA ligase family.</text>
</comment>
<dbReference type="PROSITE" id="PS50160">
    <property type="entry name" value="DNA_LIGASE_A3"/>
    <property type="match status" value="1"/>
</dbReference>
<accession>A0A5P3VRJ1</accession>
<dbReference type="GO" id="GO:0003910">
    <property type="term" value="F:DNA ligase (ATP) activity"/>
    <property type="evidence" value="ECO:0007669"/>
    <property type="project" value="InterPro"/>
</dbReference>
<feature type="domain" description="ATP-dependent DNA ligase family profile" evidence="3">
    <location>
        <begin position="112"/>
        <end position="196"/>
    </location>
</feature>
<dbReference type="Gene3D" id="3.30.470.30">
    <property type="entry name" value="DNA ligase/mRNA capping enzyme"/>
    <property type="match status" value="1"/>
</dbReference>
<sequence length="209" mass="23576">MPPAQAAPLAAFEPMLLCDRKTLPRTGQWHYELKYDGYRALAGTSPAALRTRNGADASRWFAEVVQSLKALPRGAHVLDGEVVVLDEYGRPDFDRLHRRARRRGYQPGDDLVVYCVFDLLVYRGRDLRAEPIEVRREKLQQLLAEPPRGMLCVGTVDDGHWLYQQAVALQLEGIVAKRAHSPYVGGRSSDWLKIKRPGAIPPGRFHRAI</sequence>
<gene>
    <name evidence="4" type="ORF">D2917_30595</name>
</gene>
<dbReference type="GO" id="GO:0005524">
    <property type="term" value="F:ATP binding"/>
    <property type="evidence" value="ECO:0007669"/>
    <property type="project" value="InterPro"/>
</dbReference>
<dbReference type="Gene3D" id="3.30.1490.70">
    <property type="match status" value="1"/>
</dbReference>
<evidence type="ECO:0000256" key="2">
    <source>
        <dbReference type="ARBA" id="ARBA00022598"/>
    </source>
</evidence>
<dbReference type="SUPFAM" id="SSF56091">
    <property type="entry name" value="DNA ligase/mRNA capping enzyme, catalytic domain"/>
    <property type="match status" value="1"/>
</dbReference>
<dbReference type="Pfam" id="PF01068">
    <property type="entry name" value="DNA_ligase_A_M"/>
    <property type="match status" value="1"/>
</dbReference>
<dbReference type="InterPro" id="IPR012310">
    <property type="entry name" value="DNA_ligase_ATP-dep_cent"/>
</dbReference>
<keyword evidence="2" id="KW-0436">Ligase</keyword>
<organism evidence="4 5">
    <name type="scientific">Cupriavidus oxalaticus</name>
    <dbReference type="NCBI Taxonomy" id="96344"/>
    <lineage>
        <taxon>Bacteria</taxon>
        <taxon>Pseudomonadati</taxon>
        <taxon>Pseudomonadota</taxon>
        <taxon>Betaproteobacteria</taxon>
        <taxon>Burkholderiales</taxon>
        <taxon>Burkholderiaceae</taxon>
        <taxon>Cupriavidus</taxon>
    </lineage>
</organism>